<dbReference type="EMBL" id="SDRB02012086">
    <property type="protein sequence ID" value="THF99001.1"/>
    <property type="molecule type" value="Genomic_DNA"/>
</dbReference>
<feature type="region of interest" description="Disordered" evidence="1">
    <location>
        <begin position="162"/>
        <end position="184"/>
    </location>
</feature>
<dbReference type="AlphaFoldDB" id="A0A4S4D943"/>
<comment type="caution">
    <text evidence="2">The sequence shown here is derived from an EMBL/GenBank/DDBJ whole genome shotgun (WGS) entry which is preliminary data.</text>
</comment>
<protein>
    <submittedName>
        <fullName evidence="2">Uncharacterized protein</fullName>
    </submittedName>
</protein>
<evidence type="ECO:0000313" key="2">
    <source>
        <dbReference type="EMBL" id="THF99001.1"/>
    </source>
</evidence>
<organism evidence="2 3">
    <name type="scientific">Camellia sinensis var. sinensis</name>
    <name type="common">China tea</name>
    <dbReference type="NCBI Taxonomy" id="542762"/>
    <lineage>
        <taxon>Eukaryota</taxon>
        <taxon>Viridiplantae</taxon>
        <taxon>Streptophyta</taxon>
        <taxon>Embryophyta</taxon>
        <taxon>Tracheophyta</taxon>
        <taxon>Spermatophyta</taxon>
        <taxon>Magnoliopsida</taxon>
        <taxon>eudicotyledons</taxon>
        <taxon>Gunneridae</taxon>
        <taxon>Pentapetalae</taxon>
        <taxon>asterids</taxon>
        <taxon>Ericales</taxon>
        <taxon>Theaceae</taxon>
        <taxon>Camellia</taxon>
    </lineage>
</organism>
<evidence type="ECO:0000256" key="1">
    <source>
        <dbReference type="SAM" id="MobiDB-lite"/>
    </source>
</evidence>
<dbReference type="Gene3D" id="3.30.70.260">
    <property type="match status" value="1"/>
</dbReference>
<proteinExistence type="predicted"/>
<dbReference type="PANTHER" id="PTHR36357">
    <property type="entry name" value="OS03G0148300 PROTEIN"/>
    <property type="match status" value="1"/>
</dbReference>
<sequence>MIWNWADATAEQEESPTVHGAEMIGYPPGDGLREFGPGRNWAKCEPSRTEKKLGKAVLGWTELLLILILICSCNGSESLDLNWDVVSDIAMKWTQLARTGSIETKFMGFDLNTIMFTMEKGQDASELKEFVLNQSEAYEIKIGDQVFRRPGDPPLEEVIEKLKNERHKEGTNPTKDEEHRKDEL</sequence>
<dbReference type="Proteomes" id="UP000306102">
    <property type="component" value="Unassembled WGS sequence"/>
</dbReference>
<gene>
    <name evidence="2" type="ORF">TEA_030179</name>
</gene>
<keyword evidence="3" id="KW-1185">Reference proteome</keyword>
<accession>A0A4S4D943</accession>
<name>A0A4S4D943_CAMSN</name>
<reference evidence="2 3" key="1">
    <citation type="journal article" date="2018" name="Proc. Natl. Acad. Sci. U.S.A.">
        <title>Draft genome sequence of Camellia sinensis var. sinensis provides insights into the evolution of the tea genome and tea quality.</title>
        <authorList>
            <person name="Wei C."/>
            <person name="Yang H."/>
            <person name="Wang S."/>
            <person name="Zhao J."/>
            <person name="Liu C."/>
            <person name="Gao L."/>
            <person name="Xia E."/>
            <person name="Lu Y."/>
            <person name="Tai Y."/>
            <person name="She G."/>
            <person name="Sun J."/>
            <person name="Cao H."/>
            <person name="Tong W."/>
            <person name="Gao Q."/>
            <person name="Li Y."/>
            <person name="Deng W."/>
            <person name="Jiang X."/>
            <person name="Wang W."/>
            <person name="Chen Q."/>
            <person name="Zhang S."/>
            <person name="Li H."/>
            <person name="Wu J."/>
            <person name="Wang P."/>
            <person name="Li P."/>
            <person name="Shi C."/>
            <person name="Zheng F."/>
            <person name="Jian J."/>
            <person name="Huang B."/>
            <person name="Shan D."/>
            <person name="Shi M."/>
            <person name="Fang C."/>
            <person name="Yue Y."/>
            <person name="Li F."/>
            <person name="Li D."/>
            <person name="Wei S."/>
            <person name="Han B."/>
            <person name="Jiang C."/>
            <person name="Yin Y."/>
            <person name="Xia T."/>
            <person name="Zhang Z."/>
            <person name="Bennetzen J.L."/>
            <person name="Zhao S."/>
            <person name="Wan X."/>
        </authorList>
    </citation>
    <scope>NUCLEOTIDE SEQUENCE [LARGE SCALE GENOMIC DNA]</scope>
    <source>
        <strain evidence="3">cv. Shuchazao</strain>
        <tissue evidence="2">Leaf</tissue>
    </source>
</reference>
<evidence type="ECO:0000313" key="3">
    <source>
        <dbReference type="Proteomes" id="UP000306102"/>
    </source>
</evidence>
<dbReference type="PANTHER" id="PTHR36357:SF1">
    <property type="entry name" value="OS03G0148300 PROTEIN"/>
    <property type="match status" value="1"/>
</dbReference>